<protein>
    <submittedName>
        <fullName evidence="2">Uncharacterized protein</fullName>
    </submittedName>
</protein>
<evidence type="ECO:0000313" key="1">
    <source>
        <dbReference type="EMBL" id="CAE0506891.1"/>
    </source>
</evidence>
<gene>
    <name evidence="1" type="ORF">DTER00134_LOCUS21967</name>
    <name evidence="2" type="ORF">DTER00134_LOCUS21969</name>
</gene>
<accession>A0A6S8Q4N6</accession>
<organism evidence="2">
    <name type="scientific">Dunaliella tertiolecta</name>
    <name type="common">Green alga</name>
    <dbReference type="NCBI Taxonomy" id="3047"/>
    <lineage>
        <taxon>Eukaryota</taxon>
        <taxon>Viridiplantae</taxon>
        <taxon>Chlorophyta</taxon>
        <taxon>core chlorophytes</taxon>
        <taxon>Chlorophyceae</taxon>
        <taxon>CS clade</taxon>
        <taxon>Chlamydomonadales</taxon>
        <taxon>Dunaliellaceae</taxon>
        <taxon>Dunaliella</taxon>
    </lineage>
</organism>
<name>A0A6S8Q4N6_DUNTE</name>
<dbReference type="EMBL" id="HBIP01036158">
    <property type="protein sequence ID" value="CAE0506893.1"/>
    <property type="molecule type" value="Transcribed_RNA"/>
</dbReference>
<reference evidence="2" key="1">
    <citation type="submission" date="2021-01" db="EMBL/GenBank/DDBJ databases">
        <authorList>
            <person name="Corre E."/>
            <person name="Pelletier E."/>
            <person name="Niang G."/>
            <person name="Scheremetjew M."/>
            <person name="Finn R."/>
            <person name="Kale V."/>
            <person name="Holt S."/>
            <person name="Cochrane G."/>
            <person name="Meng A."/>
            <person name="Brown T."/>
            <person name="Cohen L."/>
        </authorList>
    </citation>
    <scope>NUCLEOTIDE SEQUENCE</scope>
    <source>
        <strain evidence="2">CCMP1320</strain>
    </source>
</reference>
<sequence length="132" mass="14250">MNHCLNFEAATPHSCSYSSCCRGLTSRKEHPGASSSPDSLPHPVPDLHQGMRKGILRTGDCSCVLWTCCVGGKGYVTRMHPQLACPVHSSTRGASARVNKVKMHAFGAWEHHCRPPDTPPACPSPKCKMLDG</sequence>
<dbReference type="EMBL" id="HBIP01036155">
    <property type="protein sequence ID" value="CAE0506891.1"/>
    <property type="molecule type" value="Transcribed_RNA"/>
</dbReference>
<evidence type="ECO:0000313" key="2">
    <source>
        <dbReference type="EMBL" id="CAE0506893.1"/>
    </source>
</evidence>
<dbReference type="AlphaFoldDB" id="A0A6S8Q4N6"/>
<proteinExistence type="predicted"/>